<dbReference type="GO" id="GO:1990573">
    <property type="term" value="P:potassium ion import across plasma membrane"/>
    <property type="evidence" value="ECO:0007669"/>
    <property type="project" value="TreeGrafter"/>
</dbReference>
<accession>A0A7I4YAD5</accession>
<feature type="transmembrane region" description="Helical" evidence="5">
    <location>
        <begin position="115"/>
        <end position="139"/>
    </location>
</feature>
<dbReference type="Pfam" id="PF03522">
    <property type="entry name" value="SLC12"/>
    <property type="match status" value="1"/>
</dbReference>
<evidence type="ECO:0000256" key="2">
    <source>
        <dbReference type="ARBA" id="ARBA00022692"/>
    </source>
</evidence>
<dbReference type="InterPro" id="IPR018491">
    <property type="entry name" value="SLC12_C"/>
</dbReference>
<dbReference type="PANTHER" id="PTHR11827">
    <property type="entry name" value="SOLUTE CARRIER FAMILY 12, CATION COTRANSPORTERS"/>
    <property type="match status" value="1"/>
</dbReference>
<dbReference type="GO" id="GO:0006884">
    <property type="term" value="P:cell volume homeostasis"/>
    <property type="evidence" value="ECO:0007669"/>
    <property type="project" value="TreeGrafter"/>
</dbReference>
<name>A0A7I4YAD5_HAECO</name>
<sequence length="933" mass="104550">SISSRLQFYSSIISWWFLKHVMPINVHGGADMDLCVDRKWSWPHVFVRCIQNMLGVIIFIRIIWITDQVGLGMTIFFIFLGFLISFLTTMSVAAITTDQRVGFFSTISTYASSAVAAGVAVLYVFSNVIAFAAFIVALAETLVNFLRNSGSTIIDGSINDMRIFSAVFCILVLLVATFRSKDYFKCRVIVMLLVLIAVLVQIVGLTMPSLTIERRINSTAFKISDYNPYDEKAMGFVVYFPAVTCIFAGLTIPGSFVRKKDNIFHGTSLALVLSSLLYILTAVLEAHFFAVSHLVLSHIIEPGQKLHAMALLRSLPVTVVVLLSCFYCAYTAFISASQTVQAVGKSNGLVPGWDKLGRGYGEEHSPRIAFIVITVVGIALTMIGDFNIIASIMTIYYLATFCILNYSVFMATLKSEKPMYRWFNRWLALICSLLCVHIMLAVSWKLTNAAILTFLKFYIYIKWKQSQPKGGQKLVGSSFINTLSGLQNMARETDLCYKPQMLLLTGNPAARPALVDFANNIIMGRSLLICGFVIPQPVSSRTYLMTDKVDRQMTEWFANRQISAFPATVANENQVEGAATLLQTSGIGKMRPNILMVGFKSKWYTEGVANLEAIMGFYEVILNAFEKNVGVAIFRNSQIGFDLTEHLIRNDSTNSIIDADENGINTDPYAQCNISQCSRQSSQKASKGVSGMIRTVTSFVRRNAVADLESETNERAAKGNNRFQLVSKHSVRDFHSTELMVQLDRFRTRIHHGTIDVWWLKDDGGLTLLLPYLLQLPGTYLEGARMRVFLEGGRSDRVAEEQKHMATLLRAFRVDCSDLNVITGFDHPPNKSTMQEFQQLVAPFKNGGTQKRGLITDEELENFCLKTNRYLRTRELLHQHSRNADLIVVTLPIPRRSAMSASLYMSWLEMISKDLPPTLLIRGNRTSVLSYFE</sequence>
<keyword evidence="2 5" id="KW-0812">Transmembrane</keyword>
<proteinExistence type="predicted"/>
<keyword evidence="8" id="KW-1185">Reference proteome</keyword>
<dbReference type="GO" id="GO:0055064">
    <property type="term" value="P:chloride ion homeostasis"/>
    <property type="evidence" value="ECO:0007669"/>
    <property type="project" value="TreeGrafter"/>
</dbReference>
<feature type="domain" description="SLC12A transporter C-terminal" evidence="7">
    <location>
        <begin position="511"/>
        <end position="932"/>
    </location>
</feature>
<feature type="transmembrane region" description="Helical" evidence="5">
    <location>
        <begin position="395"/>
        <end position="413"/>
    </location>
</feature>
<feature type="transmembrane region" description="Helical" evidence="5">
    <location>
        <begin position="425"/>
        <end position="444"/>
    </location>
</feature>
<dbReference type="GO" id="GO:0008511">
    <property type="term" value="F:sodium:potassium:chloride symporter activity"/>
    <property type="evidence" value="ECO:0007669"/>
    <property type="project" value="TreeGrafter"/>
</dbReference>
<dbReference type="Proteomes" id="UP000025227">
    <property type="component" value="Unplaced"/>
</dbReference>
<dbReference type="Gene3D" id="1.20.1740.10">
    <property type="entry name" value="Amino acid/polyamine transporter I"/>
    <property type="match status" value="1"/>
</dbReference>
<feature type="domain" description="Amino acid permease/ SLC12A" evidence="6">
    <location>
        <begin position="44"/>
        <end position="472"/>
    </location>
</feature>
<feature type="transmembrane region" description="Helical" evidence="5">
    <location>
        <begin position="159"/>
        <end position="176"/>
    </location>
</feature>
<comment type="subcellular location">
    <subcellularLocation>
        <location evidence="1">Membrane</location>
        <topology evidence="1">Multi-pass membrane protein</topology>
    </subcellularLocation>
</comment>
<keyword evidence="3 5" id="KW-1133">Transmembrane helix</keyword>
<evidence type="ECO:0000313" key="9">
    <source>
        <dbReference type="WBParaSite" id="HCON_00076340-00001"/>
    </source>
</evidence>
<dbReference type="GO" id="GO:0016020">
    <property type="term" value="C:membrane"/>
    <property type="evidence" value="ECO:0007669"/>
    <property type="project" value="UniProtKB-SubCell"/>
</dbReference>
<reference evidence="9" key="1">
    <citation type="submission" date="2020-12" db="UniProtKB">
        <authorList>
            <consortium name="WormBaseParasite"/>
        </authorList>
    </citation>
    <scope>IDENTIFICATION</scope>
    <source>
        <strain evidence="9">MHco3</strain>
    </source>
</reference>
<evidence type="ECO:0000259" key="7">
    <source>
        <dbReference type="Pfam" id="PF03522"/>
    </source>
</evidence>
<evidence type="ECO:0000256" key="5">
    <source>
        <dbReference type="SAM" id="Phobius"/>
    </source>
</evidence>
<dbReference type="Pfam" id="PF00324">
    <property type="entry name" value="AA_permease"/>
    <property type="match status" value="1"/>
</dbReference>
<protein>
    <submittedName>
        <fullName evidence="9">AA_permease domain-containing protein</fullName>
    </submittedName>
</protein>
<dbReference type="InterPro" id="IPR004841">
    <property type="entry name" value="AA-permease/SLC12A_dom"/>
</dbReference>
<evidence type="ECO:0000256" key="4">
    <source>
        <dbReference type="ARBA" id="ARBA00023136"/>
    </source>
</evidence>
<evidence type="ECO:0000313" key="8">
    <source>
        <dbReference type="Proteomes" id="UP000025227"/>
    </source>
</evidence>
<feature type="transmembrane region" description="Helical" evidence="5">
    <location>
        <begin position="45"/>
        <end position="65"/>
    </location>
</feature>
<evidence type="ECO:0000256" key="3">
    <source>
        <dbReference type="ARBA" id="ARBA00022989"/>
    </source>
</evidence>
<dbReference type="InterPro" id="IPR004842">
    <property type="entry name" value="SLC12A_fam"/>
</dbReference>
<evidence type="ECO:0000256" key="1">
    <source>
        <dbReference type="ARBA" id="ARBA00004141"/>
    </source>
</evidence>
<dbReference type="GO" id="GO:0055075">
    <property type="term" value="P:potassium ion homeostasis"/>
    <property type="evidence" value="ECO:0007669"/>
    <property type="project" value="TreeGrafter"/>
</dbReference>
<feature type="transmembrane region" description="Helical" evidence="5">
    <location>
        <begin position="188"/>
        <end position="207"/>
    </location>
</feature>
<dbReference type="OMA" id="EQMHELQ"/>
<keyword evidence="4 5" id="KW-0472">Membrane</keyword>
<feature type="transmembrane region" description="Helical" evidence="5">
    <location>
        <begin position="310"/>
        <end position="330"/>
    </location>
</feature>
<dbReference type="AlphaFoldDB" id="A0A7I4YAD5"/>
<dbReference type="WBParaSite" id="HCON_00076340-00001">
    <property type="protein sequence ID" value="HCON_00076340-00001"/>
    <property type="gene ID" value="HCON_00076340"/>
</dbReference>
<dbReference type="GO" id="GO:0055078">
    <property type="term" value="P:sodium ion homeostasis"/>
    <property type="evidence" value="ECO:0007669"/>
    <property type="project" value="TreeGrafter"/>
</dbReference>
<feature type="transmembrane region" description="Helical" evidence="5">
    <location>
        <begin position="71"/>
        <end position="95"/>
    </location>
</feature>
<dbReference type="PANTHER" id="PTHR11827:SF7">
    <property type="entry name" value="SOLUTE CARRIER FAMILY 12 PROTEIN B0303.11"/>
    <property type="match status" value="1"/>
</dbReference>
<dbReference type="OrthoDB" id="2020542at2759"/>
<feature type="transmembrane region" description="Helical" evidence="5">
    <location>
        <begin position="269"/>
        <end position="290"/>
    </location>
</feature>
<feature type="transmembrane region" description="Helical" evidence="5">
    <location>
        <begin position="368"/>
        <end position="389"/>
    </location>
</feature>
<organism evidence="8 9">
    <name type="scientific">Haemonchus contortus</name>
    <name type="common">Barber pole worm</name>
    <dbReference type="NCBI Taxonomy" id="6289"/>
    <lineage>
        <taxon>Eukaryota</taxon>
        <taxon>Metazoa</taxon>
        <taxon>Ecdysozoa</taxon>
        <taxon>Nematoda</taxon>
        <taxon>Chromadorea</taxon>
        <taxon>Rhabditida</taxon>
        <taxon>Rhabditina</taxon>
        <taxon>Rhabditomorpha</taxon>
        <taxon>Strongyloidea</taxon>
        <taxon>Trichostrongylidae</taxon>
        <taxon>Haemonchus</taxon>
    </lineage>
</organism>
<evidence type="ECO:0000259" key="6">
    <source>
        <dbReference type="Pfam" id="PF00324"/>
    </source>
</evidence>
<feature type="transmembrane region" description="Helical" evidence="5">
    <location>
        <begin position="236"/>
        <end position="257"/>
    </location>
</feature>